<dbReference type="AlphaFoldDB" id="A0A7I9XYH9"/>
<evidence type="ECO:0000256" key="7">
    <source>
        <dbReference type="ARBA" id="ARBA00048501"/>
    </source>
</evidence>
<dbReference type="InterPro" id="IPR048429">
    <property type="entry name" value="MCC_alpha_BT"/>
</dbReference>
<accession>A0A7I9XYH9</accession>
<reference evidence="12 13" key="1">
    <citation type="journal article" date="2019" name="Emerg. Microbes Infect.">
        <title>Comprehensive subspecies identification of 175 nontuberculous mycobacteria species based on 7547 genomic profiles.</title>
        <authorList>
            <person name="Matsumoto Y."/>
            <person name="Kinjo T."/>
            <person name="Motooka D."/>
            <person name="Nabeya D."/>
            <person name="Jung N."/>
            <person name="Uechi K."/>
            <person name="Horii T."/>
            <person name="Iida T."/>
            <person name="Fujita J."/>
            <person name="Nakamura S."/>
        </authorList>
    </citation>
    <scope>NUCLEOTIDE SEQUENCE [LARGE SCALE GENOMIC DNA]</scope>
    <source>
        <strain evidence="12 13">JCM 17322</strain>
    </source>
</reference>
<dbReference type="Pfam" id="PF02785">
    <property type="entry name" value="Biotin_carb_C"/>
    <property type="match status" value="1"/>
</dbReference>
<evidence type="ECO:0000259" key="10">
    <source>
        <dbReference type="PROSITE" id="PS50975"/>
    </source>
</evidence>
<dbReference type="RefSeq" id="WP_163757187.1">
    <property type="nucleotide sequence ID" value="NZ_BLKW01000004.1"/>
</dbReference>
<protein>
    <recommendedName>
        <fullName evidence="2">biotin carboxylase</fullName>
        <ecNumber evidence="2">6.3.4.14</ecNumber>
    </recommendedName>
</protein>
<dbReference type="FunFam" id="2.40.50.100:FF:000003">
    <property type="entry name" value="Acetyl-CoA carboxylase biotin carboxyl carrier protein"/>
    <property type="match status" value="1"/>
</dbReference>
<proteinExistence type="predicted"/>
<dbReference type="InterPro" id="IPR011764">
    <property type="entry name" value="Biotin_carboxylation_dom"/>
</dbReference>
<dbReference type="SUPFAM" id="SSF51246">
    <property type="entry name" value="Rudiment single hybrid motif"/>
    <property type="match status" value="1"/>
</dbReference>
<dbReference type="InterPro" id="IPR001882">
    <property type="entry name" value="Biotin_BS"/>
</dbReference>
<dbReference type="Gene3D" id="2.40.50.100">
    <property type="match status" value="1"/>
</dbReference>
<keyword evidence="5 8" id="KW-0067">ATP-binding</keyword>
<comment type="caution">
    <text evidence="12">The sequence shown here is derived from an EMBL/GenBank/DDBJ whole genome shotgun (WGS) entry which is preliminary data.</text>
</comment>
<feature type="domain" description="ATP-grasp" evidence="10">
    <location>
        <begin position="94"/>
        <end position="311"/>
    </location>
</feature>
<dbReference type="PANTHER" id="PTHR18866:SF126">
    <property type="entry name" value="BIOTIN CARBOXYLASE"/>
    <property type="match status" value="1"/>
</dbReference>
<keyword evidence="3" id="KW-0436">Ligase</keyword>
<dbReference type="PROSITE" id="PS50968">
    <property type="entry name" value="BIOTINYL_LIPOYL"/>
    <property type="match status" value="1"/>
</dbReference>
<dbReference type="Proteomes" id="UP000465361">
    <property type="component" value="Unassembled WGS sequence"/>
</dbReference>
<evidence type="ECO:0000256" key="4">
    <source>
        <dbReference type="ARBA" id="ARBA00022741"/>
    </source>
</evidence>
<dbReference type="SUPFAM" id="SSF51230">
    <property type="entry name" value="Single hybrid motif"/>
    <property type="match status" value="1"/>
</dbReference>
<evidence type="ECO:0000256" key="5">
    <source>
        <dbReference type="ARBA" id="ARBA00022840"/>
    </source>
</evidence>
<dbReference type="InterPro" id="IPR016185">
    <property type="entry name" value="PreATP-grasp_dom_sf"/>
</dbReference>
<comment type="cofactor">
    <cofactor evidence="1">
        <name>biotin</name>
        <dbReference type="ChEBI" id="CHEBI:57586"/>
    </cofactor>
</comment>
<dbReference type="InterPro" id="IPR011054">
    <property type="entry name" value="Rudment_hybrid_motif"/>
</dbReference>
<dbReference type="GO" id="GO:0004075">
    <property type="term" value="F:biotin carboxylase activity"/>
    <property type="evidence" value="ECO:0007669"/>
    <property type="project" value="UniProtKB-EC"/>
</dbReference>
<dbReference type="InterPro" id="IPR005481">
    <property type="entry name" value="BC-like_N"/>
</dbReference>
<organism evidence="12 13">
    <name type="scientific">Mycobacterium botniense</name>
    <dbReference type="NCBI Taxonomy" id="84962"/>
    <lineage>
        <taxon>Bacteria</taxon>
        <taxon>Bacillati</taxon>
        <taxon>Actinomycetota</taxon>
        <taxon>Actinomycetes</taxon>
        <taxon>Mycobacteriales</taxon>
        <taxon>Mycobacteriaceae</taxon>
        <taxon>Mycobacterium</taxon>
    </lineage>
</organism>
<dbReference type="Pfam" id="PF00289">
    <property type="entry name" value="Biotin_carb_N"/>
    <property type="match status" value="1"/>
</dbReference>
<dbReference type="SMART" id="SM00878">
    <property type="entry name" value="Biotin_carb_C"/>
    <property type="match status" value="1"/>
</dbReference>
<dbReference type="GO" id="GO:0046872">
    <property type="term" value="F:metal ion binding"/>
    <property type="evidence" value="ECO:0007669"/>
    <property type="project" value="InterPro"/>
</dbReference>
<dbReference type="PROSITE" id="PS50979">
    <property type="entry name" value="BC"/>
    <property type="match status" value="1"/>
</dbReference>
<dbReference type="SUPFAM" id="SSF52440">
    <property type="entry name" value="PreATP-grasp domain"/>
    <property type="match status" value="1"/>
</dbReference>
<evidence type="ECO:0000259" key="11">
    <source>
        <dbReference type="PROSITE" id="PS50979"/>
    </source>
</evidence>
<sequence length="660" mass="69710">MITRVLVANRGEIARRVFATCRRLGLGTVAVYTGPDAHAPYVGEADARVRLPTTTSYLSAEAIIAAARASGADAIHPGYGFLSENADFAAAVHDAGLTWVGPPVAAVRAMGSKIESKKLMAAAGVPVLDELDPDTVTAEQLPVLVKASAGGGGRGMRVVTELAALPGEVAAARREAASAFGDPTVFCERYLPTGHHVEVQVLADAHGTVWAVGERECSIQRRHQKIVEEAPSPLVERVPGMRAKLFDAARLAAAAIGYTGAGTVEFLAEGSPGREGAFYFLEMNTRLQVEHPVTEETTGLDLVELQLAVADGARLDPEPPASRGHSIEVRLYAEDPARGWQPQAGPVHRADVPGVRARFESLGRQTGIRLDSGIVDGSIVSIHYDPMLAKVISYAPTRRRAAMVLADALARARLHGVRTNRDLLVNVLRHPAFLDGATNTAFFRTHGLKELSAPLADTATVRLSAIAAALADAAHNRATTPVLGSIPSGWRNVPSGFQVKTYRDDNGAEHRVQYRFTRTGLLLAADDSVHLVSSCPDQVVLADGDGVACSFAVARYGDDVYVDSARGPVHLVALPRFPEPASTVEQGSLVAPMPGSVIRIGAALGDTVAAGQPLVWLEAMKMEHTITAPTDGVLAQLNVTPGEQVDVGTVLARVESSENV</sequence>
<feature type="domain" description="Biotin carboxylation" evidence="11">
    <location>
        <begin position="1"/>
        <end position="448"/>
    </location>
</feature>
<evidence type="ECO:0000256" key="3">
    <source>
        <dbReference type="ARBA" id="ARBA00022598"/>
    </source>
</evidence>
<evidence type="ECO:0000256" key="8">
    <source>
        <dbReference type="PROSITE-ProRule" id="PRU00409"/>
    </source>
</evidence>
<comment type="catalytic activity">
    <reaction evidence="7">
        <text>N(6)-biotinyl-L-lysyl-[protein] + hydrogencarbonate + ATP = N(6)-carboxybiotinyl-L-lysyl-[protein] + ADP + phosphate + H(+)</text>
        <dbReference type="Rhea" id="RHEA:13501"/>
        <dbReference type="Rhea" id="RHEA-COMP:10505"/>
        <dbReference type="Rhea" id="RHEA-COMP:10506"/>
        <dbReference type="ChEBI" id="CHEBI:15378"/>
        <dbReference type="ChEBI" id="CHEBI:17544"/>
        <dbReference type="ChEBI" id="CHEBI:30616"/>
        <dbReference type="ChEBI" id="CHEBI:43474"/>
        <dbReference type="ChEBI" id="CHEBI:83144"/>
        <dbReference type="ChEBI" id="CHEBI:83145"/>
        <dbReference type="ChEBI" id="CHEBI:456216"/>
        <dbReference type="EC" id="6.3.4.14"/>
    </reaction>
    <physiologicalReaction direction="left-to-right" evidence="7">
        <dbReference type="Rhea" id="RHEA:13502"/>
    </physiologicalReaction>
</comment>
<evidence type="ECO:0000256" key="6">
    <source>
        <dbReference type="ARBA" id="ARBA00023267"/>
    </source>
</evidence>
<keyword evidence="4 8" id="KW-0547">Nucleotide-binding</keyword>
<dbReference type="Pfam" id="PF00364">
    <property type="entry name" value="Biotin_lipoyl"/>
    <property type="match status" value="1"/>
</dbReference>
<dbReference type="EC" id="6.3.4.14" evidence="2"/>
<dbReference type="PROSITE" id="PS50975">
    <property type="entry name" value="ATP_GRASP"/>
    <property type="match status" value="1"/>
</dbReference>
<dbReference type="InterPro" id="IPR000089">
    <property type="entry name" value="Biotin_lipoyl"/>
</dbReference>
<gene>
    <name evidence="12" type="primary">accA2</name>
    <name evidence="12" type="ORF">MBOT_22130</name>
</gene>
<dbReference type="InterPro" id="IPR050856">
    <property type="entry name" value="Biotin_carboxylase_complex"/>
</dbReference>
<dbReference type="EMBL" id="BLKW01000004">
    <property type="protein sequence ID" value="GFG74848.1"/>
    <property type="molecule type" value="Genomic_DNA"/>
</dbReference>
<keyword evidence="6" id="KW-0092">Biotin</keyword>
<dbReference type="PROSITE" id="PS00188">
    <property type="entry name" value="BIOTIN"/>
    <property type="match status" value="1"/>
</dbReference>
<dbReference type="Pfam" id="PF21139">
    <property type="entry name" value="BT_MCC_alpha"/>
    <property type="match status" value="1"/>
</dbReference>
<evidence type="ECO:0000313" key="13">
    <source>
        <dbReference type="Proteomes" id="UP000465361"/>
    </source>
</evidence>
<feature type="domain" description="Lipoyl-binding" evidence="9">
    <location>
        <begin position="583"/>
        <end position="655"/>
    </location>
</feature>
<dbReference type="PROSITE" id="PS00867">
    <property type="entry name" value="CPSASE_2"/>
    <property type="match status" value="1"/>
</dbReference>
<dbReference type="InterPro" id="IPR011761">
    <property type="entry name" value="ATP-grasp"/>
</dbReference>
<keyword evidence="13" id="KW-1185">Reference proteome</keyword>
<dbReference type="SUPFAM" id="SSF56059">
    <property type="entry name" value="Glutathione synthetase ATP-binding domain-like"/>
    <property type="match status" value="1"/>
</dbReference>
<evidence type="ECO:0000259" key="9">
    <source>
        <dbReference type="PROSITE" id="PS50968"/>
    </source>
</evidence>
<dbReference type="InterPro" id="IPR005479">
    <property type="entry name" value="CPAse_ATP-bd"/>
</dbReference>
<dbReference type="Gene3D" id="3.30.470.20">
    <property type="entry name" value="ATP-grasp fold, B domain"/>
    <property type="match status" value="1"/>
</dbReference>
<dbReference type="InterPro" id="IPR005482">
    <property type="entry name" value="Biotin_COase_C"/>
</dbReference>
<evidence type="ECO:0000256" key="1">
    <source>
        <dbReference type="ARBA" id="ARBA00001953"/>
    </source>
</evidence>
<dbReference type="GO" id="GO:0005524">
    <property type="term" value="F:ATP binding"/>
    <property type="evidence" value="ECO:0007669"/>
    <property type="project" value="UniProtKB-UniRule"/>
</dbReference>
<dbReference type="CDD" id="cd06850">
    <property type="entry name" value="biotinyl_domain"/>
    <property type="match status" value="1"/>
</dbReference>
<dbReference type="Pfam" id="PF02786">
    <property type="entry name" value="CPSase_L_D2"/>
    <property type="match status" value="1"/>
</dbReference>
<dbReference type="PANTHER" id="PTHR18866">
    <property type="entry name" value="CARBOXYLASE:PYRUVATE/ACETYL-COA/PROPIONYL-COA CARBOXYLASE"/>
    <property type="match status" value="1"/>
</dbReference>
<dbReference type="InterPro" id="IPR011053">
    <property type="entry name" value="Single_hybrid_motif"/>
</dbReference>
<evidence type="ECO:0000256" key="2">
    <source>
        <dbReference type="ARBA" id="ARBA00013263"/>
    </source>
</evidence>
<evidence type="ECO:0000313" key="12">
    <source>
        <dbReference type="EMBL" id="GFG74848.1"/>
    </source>
</evidence>
<name>A0A7I9XYH9_9MYCO</name>